<reference evidence="8 9" key="1">
    <citation type="submission" date="2019-07" db="EMBL/GenBank/DDBJ databases">
        <title>Whole genome shotgun sequence of Rhizobium naphthalenivorans NBRC 107585.</title>
        <authorList>
            <person name="Hosoyama A."/>
            <person name="Uohara A."/>
            <person name="Ohji S."/>
            <person name="Ichikawa N."/>
        </authorList>
    </citation>
    <scope>NUCLEOTIDE SEQUENCE [LARGE SCALE GENOMIC DNA]</scope>
    <source>
        <strain evidence="8 9">NBRC 107585</strain>
    </source>
</reference>
<dbReference type="AlphaFoldDB" id="A0A512HNJ7"/>
<feature type="domain" description="DUF4158" evidence="7">
    <location>
        <begin position="1"/>
        <end position="165"/>
    </location>
</feature>
<keyword evidence="3" id="KW-0238">DNA-binding</keyword>
<evidence type="ECO:0000256" key="4">
    <source>
        <dbReference type="ARBA" id="ARBA00023172"/>
    </source>
</evidence>
<feature type="domain" description="Tn3 transposase DDE" evidence="6">
    <location>
        <begin position="582"/>
        <end position="968"/>
    </location>
</feature>
<proteinExistence type="inferred from homology"/>
<keyword evidence="9" id="KW-1185">Reference proteome</keyword>
<dbReference type="GO" id="GO:0004803">
    <property type="term" value="F:transposase activity"/>
    <property type="evidence" value="ECO:0007669"/>
    <property type="project" value="InterPro"/>
</dbReference>
<feature type="coiled-coil region" evidence="5">
    <location>
        <begin position="296"/>
        <end position="330"/>
    </location>
</feature>
<evidence type="ECO:0000259" key="7">
    <source>
        <dbReference type="Pfam" id="PF13700"/>
    </source>
</evidence>
<dbReference type="Proteomes" id="UP000321717">
    <property type="component" value="Unassembled WGS sequence"/>
</dbReference>
<evidence type="ECO:0008006" key="10">
    <source>
        <dbReference type="Google" id="ProtNLM"/>
    </source>
</evidence>
<dbReference type="GO" id="GO:0006313">
    <property type="term" value="P:DNA transposition"/>
    <property type="evidence" value="ECO:0007669"/>
    <property type="project" value="InterPro"/>
</dbReference>
<sequence>MTAIDRTAYPRSGERLTREELERRYGLSEADLVFIRGKARGASGRLTLAALLKARQDLGFFPAPDDLHSETIAHLAAQLGLVDPPICVVEDAGEKTLYRYRTAVRAFLDVVTYDERGEDLLTGALTEAASTMSDPADLINLAIEVLGKASIDLPAFSTLDRLANHLRTKVHTTIYTRTAERLGDEEVALLDDLLVVAPGAVTTGFNRLKHAPGPARPETIKLWTERLGWLTGMLDPDPLLNEIAHTKRRQFAAEARSMEVSDLLDIRRPGKRHTLLLCLLQQARAQCRDELIEMLLRRVRKTQNAAKEKLKSLQDEHREIEEKLITVLGQVLENTRQSETNMEVGRRIRAVLAERGGLDLLSEQCETVSAFHHNNDLPLLWPIHAKVRALLFRLLELMDIRSATQDLSLLEACGIVIANRSARRDELTYDIDLSFASQRWQAFVIKRRKTGVMLDRRALEVCVFIHLADALQAGDLFVVGAETFNDYRTQLLTWTECEARLADYCADLGLPRSGEEFAAWMKEQLMAATAAVDAGFPENTELSIDASGVPHLKQQKASGQPEGLMIFEAEVHARISERHLLDILKDSTSWTAFTRHFGPPSGADPKIARALQRYILTVFGYGCNLGPVQTARHAVGIASADTLRRLNAQHIDVGKLEAAMTDLINAYDRFELPKLWGAGQAAIADGTHIPLRENNLLGSQHIRYGAYGGIAYHHIADNYVALFTTFIPCGVWEAIHILDGLLKNRSTVQPDTLHADTQGQSEPVFGLARLLGIKLMPRMRNWADVTFYRPDKSVSYQHIDALFGREIDWRLIETHWQDMMQVILSIQAGLVVPSMLLRKLSSNNRKNRLYQAFRELGRVERTLFLLRYISDPQVRRSIRAETTKIESFNDFLDWITFGGPVIKSGDPVEQEKQVKYASLVANAIMLSNVADLTDVINSMAADGLTVTPELAAALSPYARAKIRRFGKYSIDMEDIPQPLNPAPLPFEVPL</sequence>
<evidence type="ECO:0000256" key="3">
    <source>
        <dbReference type="ARBA" id="ARBA00023125"/>
    </source>
</evidence>
<keyword evidence="5" id="KW-0175">Coiled coil</keyword>
<dbReference type="InterPro" id="IPR025296">
    <property type="entry name" value="DUF4158"/>
</dbReference>
<dbReference type="EMBL" id="BJZP01000027">
    <property type="protein sequence ID" value="GEO86970.1"/>
    <property type="molecule type" value="Genomic_DNA"/>
</dbReference>
<gene>
    <name evidence="8" type="ORF">RNA01_39020</name>
</gene>
<accession>A0A512HNJ7</accession>
<evidence type="ECO:0000256" key="1">
    <source>
        <dbReference type="ARBA" id="ARBA00009402"/>
    </source>
</evidence>
<dbReference type="NCBIfam" id="NF033527">
    <property type="entry name" value="transpos_Tn3"/>
    <property type="match status" value="1"/>
</dbReference>
<dbReference type="Pfam" id="PF01526">
    <property type="entry name" value="DDE_Tnp_Tn3"/>
    <property type="match status" value="1"/>
</dbReference>
<keyword evidence="2" id="KW-0815">Transposition</keyword>
<comment type="similarity">
    <text evidence="1">Belongs to the transposase 7 family.</text>
</comment>
<evidence type="ECO:0000256" key="5">
    <source>
        <dbReference type="SAM" id="Coils"/>
    </source>
</evidence>
<evidence type="ECO:0000259" key="6">
    <source>
        <dbReference type="Pfam" id="PF01526"/>
    </source>
</evidence>
<comment type="caution">
    <text evidence="8">The sequence shown here is derived from an EMBL/GenBank/DDBJ whole genome shotgun (WGS) entry which is preliminary data.</text>
</comment>
<name>A0A512HNJ7_9HYPH</name>
<dbReference type="RefSeq" id="WP_147181831.1">
    <property type="nucleotide sequence ID" value="NZ_BJZP01000027.1"/>
</dbReference>
<organism evidence="8 9">
    <name type="scientific">Ciceribacter naphthalenivorans</name>
    <dbReference type="NCBI Taxonomy" id="1118451"/>
    <lineage>
        <taxon>Bacteria</taxon>
        <taxon>Pseudomonadati</taxon>
        <taxon>Pseudomonadota</taxon>
        <taxon>Alphaproteobacteria</taxon>
        <taxon>Hyphomicrobiales</taxon>
        <taxon>Rhizobiaceae</taxon>
        <taxon>Ciceribacter</taxon>
    </lineage>
</organism>
<evidence type="ECO:0000256" key="2">
    <source>
        <dbReference type="ARBA" id="ARBA00022578"/>
    </source>
</evidence>
<keyword evidence="4" id="KW-0233">DNA recombination</keyword>
<dbReference type="InterPro" id="IPR047653">
    <property type="entry name" value="Tn3-like_transpos"/>
</dbReference>
<dbReference type="Pfam" id="PF13700">
    <property type="entry name" value="DUF4158"/>
    <property type="match status" value="1"/>
</dbReference>
<evidence type="ECO:0000313" key="9">
    <source>
        <dbReference type="Proteomes" id="UP000321717"/>
    </source>
</evidence>
<dbReference type="OrthoDB" id="7281829at2"/>
<protein>
    <recommendedName>
        <fullName evidence="10">TnpA family transposase</fullName>
    </recommendedName>
</protein>
<evidence type="ECO:0000313" key="8">
    <source>
        <dbReference type="EMBL" id="GEO86970.1"/>
    </source>
</evidence>
<dbReference type="InterPro" id="IPR002513">
    <property type="entry name" value="Tn3_Tnp_DDE_dom"/>
</dbReference>
<dbReference type="GO" id="GO:0003677">
    <property type="term" value="F:DNA binding"/>
    <property type="evidence" value="ECO:0007669"/>
    <property type="project" value="UniProtKB-KW"/>
</dbReference>